<dbReference type="EMBL" id="ML978726">
    <property type="protein sequence ID" value="KAF2086073.1"/>
    <property type="molecule type" value="Genomic_DNA"/>
</dbReference>
<proteinExistence type="predicted"/>
<name>A0A9P4HSU4_9PEZI</name>
<evidence type="ECO:0008006" key="4">
    <source>
        <dbReference type="Google" id="ProtNLM"/>
    </source>
</evidence>
<accession>A0A9P4HSU4</accession>
<evidence type="ECO:0000313" key="2">
    <source>
        <dbReference type="EMBL" id="KAF2086073.1"/>
    </source>
</evidence>
<evidence type="ECO:0000313" key="3">
    <source>
        <dbReference type="Proteomes" id="UP000799776"/>
    </source>
</evidence>
<reference evidence="2" key="1">
    <citation type="journal article" date="2020" name="Stud. Mycol.">
        <title>101 Dothideomycetes genomes: a test case for predicting lifestyles and emergence of pathogens.</title>
        <authorList>
            <person name="Haridas S."/>
            <person name="Albert R."/>
            <person name="Binder M."/>
            <person name="Bloem J."/>
            <person name="Labutti K."/>
            <person name="Salamov A."/>
            <person name="Andreopoulos B."/>
            <person name="Baker S."/>
            <person name="Barry K."/>
            <person name="Bills G."/>
            <person name="Bluhm B."/>
            <person name="Cannon C."/>
            <person name="Castanera R."/>
            <person name="Culley D."/>
            <person name="Daum C."/>
            <person name="Ezra D."/>
            <person name="Gonzalez J."/>
            <person name="Henrissat B."/>
            <person name="Kuo A."/>
            <person name="Liang C."/>
            <person name="Lipzen A."/>
            <person name="Lutzoni F."/>
            <person name="Magnuson J."/>
            <person name="Mondo S."/>
            <person name="Nolan M."/>
            <person name="Ohm R."/>
            <person name="Pangilinan J."/>
            <person name="Park H.-J."/>
            <person name="Ramirez L."/>
            <person name="Alfaro M."/>
            <person name="Sun H."/>
            <person name="Tritt A."/>
            <person name="Yoshinaga Y."/>
            <person name="Zwiers L.-H."/>
            <person name="Turgeon B."/>
            <person name="Goodwin S."/>
            <person name="Spatafora J."/>
            <person name="Crous P."/>
            <person name="Grigoriev I."/>
        </authorList>
    </citation>
    <scope>NUCLEOTIDE SEQUENCE</scope>
    <source>
        <strain evidence="2">CBS 121410</strain>
    </source>
</reference>
<sequence>MFTGDLTWYETGLGSCGISSGSSDAIVAISHSVFDDPALAGFTDLVATADPNSNPMCGKKVRIYGSTGTYEATVVDRCTGCVAGDLDLSHGFFQTVTGESDGRIGGTKWEYIS</sequence>
<dbReference type="InterPro" id="IPR036908">
    <property type="entry name" value="RlpA-like_sf"/>
</dbReference>
<dbReference type="OrthoDB" id="623670at2759"/>
<dbReference type="Proteomes" id="UP000799776">
    <property type="component" value="Unassembled WGS sequence"/>
</dbReference>
<keyword evidence="1" id="KW-0732">Signal</keyword>
<keyword evidence="3" id="KW-1185">Reference proteome</keyword>
<dbReference type="PANTHER" id="PTHR31836">
    <property type="match status" value="1"/>
</dbReference>
<dbReference type="AlphaFoldDB" id="A0A9P4HSU4"/>
<dbReference type="InterPro" id="IPR051477">
    <property type="entry name" value="Expansin_CellWall"/>
</dbReference>
<comment type="caution">
    <text evidence="2">The sequence shown here is derived from an EMBL/GenBank/DDBJ whole genome shotgun (WGS) entry which is preliminary data.</text>
</comment>
<dbReference type="PANTHER" id="PTHR31836:SF28">
    <property type="entry name" value="SRCR DOMAIN-CONTAINING PROTEIN-RELATED"/>
    <property type="match status" value="1"/>
</dbReference>
<gene>
    <name evidence="2" type="ORF">K490DRAFT_44944</name>
</gene>
<dbReference type="CDD" id="cd22191">
    <property type="entry name" value="DPBB_RlpA_EXP_N-like"/>
    <property type="match status" value="1"/>
</dbReference>
<organism evidence="2 3">
    <name type="scientific">Saccharata proteae CBS 121410</name>
    <dbReference type="NCBI Taxonomy" id="1314787"/>
    <lineage>
        <taxon>Eukaryota</taxon>
        <taxon>Fungi</taxon>
        <taxon>Dikarya</taxon>
        <taxon>Ascomycota</taxon>
        <taxon>Pezizomycotina</taxon>
        <taxon>Dothideomycetes</taxon>
        <taxon>Dothideomycetes incertae sedis</taxon>
        <taxon>Botryosphaeriales</taxon>
        <taxon>Saccharataceae</taxon>
        <taxon>Saccharata</taxon>
    </lineage>
</organism>
<protein>
    <recommendedName>
        <fullName evidence="4">Plant expansin</fullName>
    </recommendedName>
</protein>
<dbReference type="Gene3D" id="2.40.40.10">
    <property type="entry name" value="RlpA-like domain"/>
    <property type="match status" value="1"/>
</dbReference>
<dbReference type="SUPFAM" id="SSF50685">
    <property type="entry name" value="Barwin-like endoglucanases"/>
    <property type="match status" value="1"/>
</dbReference>
<evidence type="ECO:0000256" key="1">
    <source>
        <dbReference type="ARBA" id="ARBA00022729"/>
    </source>
</evidence>